<evidence type="ECO:0000313" key="2">
    <source>
        <dbReference type="EMBL" id="KAK6361980.1"/>
    </source>
</evidence>
<sequence>MEKGEQSRNNVINDVKKKKKASKRKKSLRKYRKLDEIKTGTARQITAGDEITPAIAGELEAGGEEDEDDFEESGDEDVDEEEGEEEGEEEVIDDDGGEDSEKNPCSGQGLGKKGVPDES</sequence>
<gene>
    <name evidence="2" type="ORF">TWF730_005684</name>
</gene>
<proteinExistence type="predicted"/>
<reference evidence="2 3" key="1">
    <citation type="submission" date="2019-10" db="EMBL/GenBank/DDBJ databases">
        <authorList>
            <person name="Palmer J.M."/>
        </authorList>
    </citation>
    <scope>NUCLEOTIDE SEQUENCE [LARGE SCALE GENOMIC DNA]</scope>
    <source>
        <strain evidence="2 3">TWF730</strain>
    </source>
</reference>
<dbReference type="EMBL" id="JAVHNS010000002">
    <property type="protein sequence ID" value="KAK6361980.1"/>
    <property type="molecule type" value="Genomic_DNA"/>
</dbReference>
<keyword evidence="3" id="KW-1185">Reference proteome</keyword>
<comment type="caution">
    <text evidence="2">The sequence shown here is derived from an EMBL/GenBank/DDBJ whole genome shotgun (WGS) entry which is preliminary data.</text>
</comment>
<dbReference type="AlphaFoldDB" id="A0AAV9VJ38"/>
<evidence type="ECO:0000313" key="3">
    <source>
        <dbReference type="Proteomes" id="UP001373714"/>
    </source>
</evidence>
<evidence type="ECO:0000256" key="1">
    <source>
        <dbReference type="SAM" id="MobiDB-lite"/>
    </source>
</evidence>
<dbReference type="Proteomes" id="UP001373714">
    <property type="component" value="Unassembled WGS sequence"/>
</dbReference>
<accession>A0AAV9VJ38</accession>
<feature type="region of interest" description="Disordered" evidence="1">
    <location>
        <begin position="1"/>
        <end position="119"/>
    </location>
</feature>
<feature type="compositionally biased region" description="Acidic residues" evidence="1">
    <location>
        <begin position="61"/>
        <end position="98"/>
    </location>
</feature>
<feature type="compositionally biased region" description="Basic residues" evidence="1">
    <location>
        <begin position="16"/>
        <end position="32"/>
    </location>
</feature>
<organism evidence="2 3">
    <name type="scientific">Orbilia blumenaviensis</name>
    <dbReference type="NCBI Taxonomy" id="1796055"/>
    <lineage>
        <taxon>Eukaryota</taxon>
        <taxon>Fungi</taxon>
        <taxon>Dikarya</taxon>
        <taxon>Ascomycota</taxon>
        <taxon>Pezizomycotina</taxon>
        <taxon>Orbiliomycetes</taxon>
        <taxon>Orbiliales</taxon>
        <taxon>Orbiliaceae</taxon>
        <taxon>Orbilia</taxon>
    </lineage>
</organism>
<name>A0AAV9VJ38_9PEZI</name>
<protein>
    <submittedName>
        <fullName evidence="2">Uncharacterized protein</fullName>
    </submittedName>
</protein>